<keyword evidence="8" id="KW-0413">Isomerase</keyword>
<dbReference type="Pfam" id="PF00578">
    <property type="entry name" value="AhpC-TSA"/>
    <property type="match status" value="1"/>
</dbReference>
<feature type="chain" id="PRO_5039726930" evidence="6">
    <location>
        <begin position="26"/>
        <end position="202"/>
    </location>
</feature>
<dbReference type="AlphaFoldDB" id="A0A1H0UYQ4"/>
<keyword evidence="6" id="KW-0732">Signal</keyword>
<dbReference type="EMBL" id="LT629711">
    <property type="protein sequence ID" value="SDP71419.1"/>
    <property type="molecule type" value="Genomic_DNA"/>
</dbReference>
<dbReference type="GO" id="GO:0016209">
    <property type="term" value="F:antioxidant activity"/>
    <property type="evidence" value="ECO:0007669"/>
    <property type="project" value="InterPro"/>
</dbReference>
<dbReference type="STRING" id="443156.SAMN04489867_3576"/>
<dbReference type="InterPro" id="IPR013766">
    <property type="entry name" value="Thioredoxin_domain"/>
</dbReference>
<dbReference type="PROSITE" id="PS51257">
    <property type="entry name" value="PROKAR_LIPOPROTEIN"/>
    <property type="match status" value="1"/>
</dbReference>
<keyword evidence="3" id="KW-0735">Signal-anchor</keyword>
<organism evidence="8 9">
    <name type="scientific">Pedococcus dokdonensis</name>
    <dbReference type="NCBI Taxonomy" id="443156"/>
    <lineage>
        <taxon>Bacteria</taxon>
        <taxon>Bacillati</taxon>
        <taxon>Actinomycetota</taxon>
        <taxon>Actinomycetes</taxon>
        <taxon>Micrococcales</taxon>
        <taxon>Intrasporangiaceae</taxon>
        <taxon>Pedococcus</taxon>
    </lineage>
</organism>
<evidence type="ECO:0000256" key="1">
    <source>
        <dbReference type="ARBA" id="ARBA00004196"/>
    </source>
</evidence>
<dbReference type="PROSITE" id="PS51352">
    <property type="entry name" value="THIOREDOXIN_2"/>
    <property type="match status" value="1"/>
</dbReference>
<evidence type="ECO:0000313" key="8">
    <source>
        <dbReference type="EMBL" id="SDP71419.1"/>
    </source>
</evidence>
<name>A0A1H0UYQ4_9MICO</name>
<feature type="domain" description="Thioredoxin" evidence="7">
    <location>
        <begin position="56"/>
        <end position="200"/>
    </location>
</feature>
<dbReference type="CDD" id="cd02966">
    <property type="entry name" value="TlpA_like_family"/>
    <property type="match status" value="1"/>
</dbReference>
<dbReference type="GO" id="GO:0017004">
    <property type="term" value="P:cytochrome complex assembly"/>
    <property type="evidence" value="ECO:0007669"/>
    <property type="project" value="UniProtKB-KW"/>
</dbReference>
<dbReference type="InterPro" id="IPR000866">
    <property type="entry name" value="AhpC/TSA"/>
</dbReference>
<evidence type="ECO:0000256" key="5">
    <source>
        <dbReference type="ARBA" id="ARBA00023284"/>
    </source>
</evidence>
<dbReference type="InterPro" id="IPR050553">
    <property type="entry name" value="Thioredoxin_ResA/DsbE_sf"/>
</dbReference>
<keyword evidence="3" id="KW-0812">Transmembrane</keyword>
<protein>
    <submittedName>
        <fullName evidence="8">Thiol-disulfide isomerase or thioredoxin</fullName>
    </submittedName>
</protein>
<sequence>MPRMPRAAVLIAAPVLLVALAGALAGCSEDPNSVAAQAKSGNRQGYISGDGNIETIAAGKRNNPVTLTGTTLDGKSWTNADAAGKVTVLNLWASWCPPCETEASDLKAAAEKIAAADKPVVFMGINYRDNPDSGRSTAARWGIPFPSLDDPAGTTILSLQGKVTSPPTTLVLDREGRIAARVSGAVTTATLTGLVDDVLAEQ</sequence>
<evidence type="ECO:0000313" key="9">
    <source>
        <dbReference type="Proteomes" id="UP000199077"/>
    </source>
</evidence>
<dbReference type="GO" id="GO:0016853">
    <property type="term" value="F:isomerase activity"/>
    <property type="evidence" value="ECO:0007669"/>
    <property type="project" value="UniProtKB-KW"/>
</dbReference>
<feature type="signal peptide" evidence="6">
    <location>
        <begin position="1"/>
        <end position="25"/>
    </location>
</feature>
<evidence type="ECO:0000256" key="2">
    <source>
        <dbReference type="ARBA" id="ARBA00022748"/>
    </source>
</evidence>
<accession>A0A1H0UYQ4</accession>
<dbReference type="InterPro" id="IPR017937">
    <property type="entry name" value="Thioredoxin_CS"/>
</dbReference>
<dbReference type="GO" id="GO:0030313">
    <property type="term" value="C:cell envelope"/>
    <property type="evidence" value="ECO:0007669"/>
    <property type="project" value="UniProtKB-SubCell"/>
</dbReference>
<dbReference type="SUPFAM" id="SSF52833">
    <property type="entry name" value="Thioredoxin-like"/>
    <property type="match status" value="1"/>
</dbReference>
<gene>
    <name evidence="8" type="ORF">SAMN04489867_3576</name>
</gene>
<reference evidence="9" key="1">
    <citation type="submission" date="2016-10" db="EMBL/GenBank/DDBJ databases">
        <authorList>
            <person name="Varghese N."/>
            <person name="Submissions S."/>
        </authorList>
    </citation>
    <scope>NUCLEOTIDE SEQUENCE [LARGE SCALE GENOMIC DNA]</scope>
    <source>
        <strain evidence="9">DSM 22329</strain>
    </source>
</reference>
<evidence type="ECO:0000256" key="6">
    <source>
        <dbReference type="SAM" id="SignalP"/>
    </source>
</evidence>
<keyword evidence="5" id="KW-0676">Redox-active center</keyword>
<keyword evidence="4" id="KW-1015">Disulfide bond</keyword>
<dbReference type="OrthoDB" id="9796554at2"/>
<evidence type="ECO:0000259" key="7">
    <source>
        <dbReference type="PROSITE" id="PS51352"/>
    </source>
</evidence>
<dbReference type="Gene3D" id="3.40.30.10">
    <property type="entry name" value="Glutaredoxin"/>
    <property type="match status" value="1"/>
</dbReference>
<keyword evidence="9" id="KW-1185">Reference proteome</keyword>
<dbReference type="InterPro" id="IPR036249">
    <property type="entry name" value="Thioredoxin-like_sf"/>
</dbReference>
<dbReference type="Proteomes" id="UP000199077">
    <property type="component" value="Chromosome I"/>
</dbReference>
<proteinExistence type="predicted"/>
<evidence type="ECO:0000256" key="3">
    <source>
        <dbReference type="ARBA" id="ARBA00022968"/>
    </source>
</evidence>
<dbReference type="GO" id="GO:0016491">
    <property type="term" value="F:oxidoreductase activity"/>
    <property type="evidence" value="ECO:0007669"/>
    <property type="project" value="InterPro"/>
</dbReference>
<evidence type="ECO:0000256" key="4">
    <source>
        <dbReference type="ARBA" id="ARBA00023157"/>
    </source>
</evidence>
<dbReference type="PANTHER" id="PTHR42852:SF6">
    <property type="entry name" value="THIOL:DISULFIDE INTERCHANGE PROTEIN DSBE"/>
    <property type="match status" value="1"/>
</dbReference>
<dbReference type="PROSITE" id="PS00194">
    <property type="entry name" value="THIOREDOXIN_1"/>
    <property type="match status" value="1"/>
</dbReference>
<comment type="subcellular location">
    <subcellularLocation>
        <location evidence="1">Cell envelope</location>
    </subcellularLocation>
</comment>
<keyword evidence="2" id="KW-0201">Cytochrome c-type biogenesis</keyword>
<dbReference type="PANTHER" id="PTHR42852">
    <property type="entry name" value="THIOL:DISULFIDE INTERCHANGE PROTEIN DSBE"/>
    <property type="match status" value="1"/>
</dbReference>